<keyword evidence="1" id="KW-0472">Membrane</keyword>
<proteinExistence type="predicted"/>
<evidence type="ECO:0000256" key="1">
    <source>
        <dbReference type="SAM" id="Phobius"/>
    </source>
</evidence>
<dbReference type="InterPro" id="IPR006976">
    <property type="entry name" value="VanZ-like"/>
</dbReference>
<feature type="transmembrane region" description="Helical" evidence="1">
    <location>
        <begin position="99"/>
        <end position="118"/>
    </location>
</feature>
<keyword evidence="1" id="KW-0812">Transmembrane</keyword>
<feature type="chain" id="PRO_5039378940" evidence="2">
    <location>
        <begin position="27"/>
        <end position="173"/>
    </location>
</feature>
<name>A0A9D1IED6_9FIRM</name>
<comment type="caution">
    <text evidence="4">The sequence shown here is derived from an EMBL/GenBank/DDBJ whole genome shotgun (WGS) entry which is preliminary data.</text>
</comment>
<feature type="domain" description="VanZ-like" evidence="3">
    <location>
        <begin position="12"/>
        <end position="146"/>
    </location>
</feature>
<sequence length="173" mass="18591">MKRKAALLICLALALGTAAFIFYNSALPTQASAQSATDVADRLASVLPQAQTFASDKAGWRSFVQAVRKAAHAVEFFALGTELAALFLLLHRRLRLQTLWNTLSAALAVAVADESIQILSGRGPRVQDVLLDFCGALCAAALVWLLYGAALGARRLRRRKTLQKTGEEPPCPS</sequence>
<keyword evidence="1" id="KW-1133">Transmembrane helix</keyword>
<dbReference type="Proteomes" id="UP000824071">
    <property type="component" value="Unassembled WGS sequence"/>
</dbReference>
<evidence type="ECO:0000313" key="5">
    <source>
        <dbReference type="Proteomes" id="UP000824071"/>
    </source>
</evidence>
<evidence type="ECO:0000259" key="3">
    <source>
        <dbReference type="Pfam" id="PF04892"/>
    </source>
</evidence>
<accession>A0A9D1IED6</accession>
<reference evidence="4" key="1">
    <citation type="submission" date="2020-10" db="EMBL/GenBank/DDBJ databases">
        <authorList>
            <person name="Gilroy R."/>
        </authorList>
    </citation>
    <scope>NUCLEOTIDE SEQUENCE</scope>
    <source>
        <strain evidence="4">ChiGjej1B1-19959</strain>
    </source>
</reference>
<dbReference type="Pfam" id="PF04892">
    <property type="entry name" value="VanZ"/>
    <property type="match status" value="1"/>
</dbReference>
<evidence type="ECO:0000256" key="2">
    <source>
        <dbReference type="SAM" id="SignalP"/>
    </source>
</evidence>
<feature type="signal peptide" evidence="2">
    <location>
        <begin position="1"/>
        <end position="26"/>
    </location>
</feature>
<reference evidence="4" key="2">
    <citation type="journal article" date="2021" name="PeerJ">
        <title>Extensive microbial diversity within the chicken gut microbiome revealed by metagenomics and culture.</title>
        <authorList>
            <person name="Gilroy R."/>
            <person name="Ravi A."/>
            <person name="Getino M."/>
            <person name="Pursley I."/>
            <person name="Horton D.L."/>
            <person name="Alikhan N.F."/>
            <person name="Baker D."/>
            <person name="Gharbi K."/>
            <person name="Hall N."/>
            <person name="Watson M."/>
            <person name="Adriaenssens E.M."/>
            <person name="Foster-Nyarko E."/>
            <person name="Jarju S."/>
            <person name="Secka A."/>
            <person name="Antonio M."/>
            <person name="Oren A."/>
            <person name="Chaudhuri R.R."/>
            <person name="La Ragione R."/>
            <person name="Hildebrand F."/>
            <person name="Pallen M.J."/>
        </authorList>
    </citation>
    <scope>NUCLEOTIDE SEQUENCE</scope>
    <source>
        <strain evidence="4">ChiGjej1B1-19959</strain>
    </source>
</reference>
<keyword evidence="2" id="KW-0732">Signal</keyword>
<protein>
    <submittedName>
        <fullName evidence="4">VanZ family protein</fullName>
    </submittedName>
</protein>
<gene>
    <name evidence="4" type="ORF">IAC53_00710</name>
</gene>
<dbReference type="AlphaFoldDB" id="A0A9D1IED6"/>
<organism evidence="4 5">
    <name type="scientific">Candidatus Fimenecus excrementigallinarum</name>
    <dbReference type="NCBI Taxonomy" id="2840816"/>
    <lineage>
        <taxon>Bacteria</taxon>
        <taxon>Bacillati</taxon>
        <taxon>Bacillota</taxon>
        <taxon>Clostridia</taxon>
        <taxon>Candidatus Fimenecus</taxon>
    </lineage>
</organism>
<evidence type="ECO:0000313" key="4">
    <source>
        <dbReference type="EMBL" id="HIU35116.1"/>
    </source>
</evidence>
<feature type="transmembrane region" description="Helical" evidence="1">
    <location>
        <begin position="130"/>
        <end position="153"/>
    </location>
</feature>
<dbReference type="NCBIfam" id="NF037970">
    <property type="entry name" value="vanZ_1"/>
    <property type="match status" value="1"/>
</dbReference>
<feature type="transmembrane region" description="Helical" evidence="1">
    <location>
        <begin position="70"/>
        <end position="90"/>
    </location>
</feature>
<dbReference type="EMBL" id="DVMW01000006">
    <property type="protein sequence ID" value="HIU35116.1"/>
    <property type="molecule type" value="Genomic_DNA"/>
</dbReference>